<feature type="compositionally biased region" description="Polar residues" evidence="1">
    <location>
        <begin position="164"/>
        <end position="179"/>
    </location>
</feature>
<reference evidence="2 3" key="1">
    <citation type="journal article" date="2018" name="Mol. Biol. Evol.">
        <title>Broad Genomic Sampling Reveals a Smut Pathogenic Ancestry of the Fungal Clade Ustilaginomycotina.</title>
        <authorList>
            <person name="Kijpornyongpan T."/>
            <person name="Mondo S.J."/>
            <person name="Barry K."/>
            <person name="Sandor L."/>
            <person name="Lee J."/>
            <person name="Lipzen A."/>
            <person name="Pangilinan J."/>
            <person name="LaButti K."/>
            <person name="Hainaut M."/>
            <person name="Henrissat B."/>
            <person name="Grigoriev I.V."/>
            <person name="Spatafora J.W."/>
            <person name="Aime M.C."/>
        </authorList>
    </citation>
    <scope>NUCLEOTIDE SEQUENCE [LARGE SCALE GENOMIC DNA]</scope>
    <source>
        <strain evidence="2 3">MCA 4718</strain>
    </source>
</reference>
<dbReference type="RefSeq" id="XP_025346491.1">
    <property type="nucleotide sequence ID" value="XM_025494481.1"/>
</dbReference>
<evidence type="ECO:0000256" key="1">
    <source>
        <dbReference type="SAM" id="MobiDB-lite"/>
    </source>
</evidence>
<dbReference type="GeneID" id="37016215"/>
<evidence type="ECO:0000313" key="2">
    <source>
        <dbReference type="EMBL" id="PWN19331.1"/>
    </source>
</evidence>
<feature type="compositionally biased region" description="Pro residues" evidence="1">
    <location>
        <begin position="39"/>
        <end position="48"/>
    </location>
</feature>
<organism evidence="2 3">
    <name type="scientific">Pseudomicrostroma glucosiphilum</name>
    <dbReference type="NCBI Taxonomy" id="1684307"/>
    <lineage>
        <taxon>Eukaryota</taxon>
        <taxon>Fungi</taxon>
        <taxon>Dikarya</taxon>
        <taxon>Basidiomycota</taxon>
        <taxon>Ustilaginomycotina</taxon>
        <taxon>Exobasidiomycetes</taxon>
        <taxon>Microstromatales</taxon>
        <taxon>Microstromatales incertae sedis</taxon>
        <taxon>Pseudomicrostroma</taxon>
    </lineage>
</organism>
<feature type="compositionally biased region" description="Acidic residues" evidence="1">
    <location>
        <begin position="19"/>
        <end position="28"/>
    </location>
</feature>
<sequence>MVVPKAKVPLFLSTPTHDDDQDDSEVDDLASKSPSAQPVTPPSSPPTNRPNRSKKTRRVDEDVLEAQGAPAGLVVAGGSRRAQQPDLNADDPPSDSSQDVTIHRRAEQVDRALRSSTRRAKTPPSPTFPPLKPVAQRAAARKAQQKIAYTAKAETASKRRDKNWNQYDFVQEPSQSSAPTKAKPIPQRQRKPKTSSPSLVVFDERLRALYESRQQAVEVGQDVCRDSGGKPLILTDEARKIIVMICSKCRRNINDPVFSLEIRQYEEYDGKGQVIAPLWRPILINVMHSHPHRDGTTMKHQKRKRRSSDSDSDSDSDSSLTSEPSANDAGPERRLDDTAQTAEQGGGEETATPSSGYFAFADDPPRSPRPSAASTGSRVSEESKGRDTNARTASVPNPPSSNTNQTLLGPEPSPERQTGADVLLRMFRAPQEGPVRTAPPRADFPMPLLLLGDTSVAPLGRATSLRIGTDPRKRPKSVCIMDGVRKSQQWLASTQTTLLSAEASPSAAAAAEVPSSNTAAPSAPSPTVAEHSQEDMSTSGERPVHHETEDDEETNATTTP</sequence>
<evidence type="ECO:0000313" key="3">
    <source>
        <dbReference type="Proteomes" id="UP000245942"/>
    </source>
</evidence>
<feature type="compositionally biased region" description="Polar residues" evidence="1">
    <location>
        <begin position="390"/>
        <end position="407"/>
    </location>
</feature>
<feature type="compositionally biased region" description="Basic and acidic residues" evidence="1">
    <location>
        <begin position="101"/>
        <end position="113"/>
    </location>
</feature>
<dbReference type="Proteomes" id="UP000245942">
    <property type="component" value="Unassembled WGS sequence"/>
</dbReference>
<feature type="compositionally biased region" description="Basic and acidic residues" evidence="1">
    <location>
        <begin position="379"/>
        <end position="389"/>
    </location>
</feature>
<feature type="region of interest" description="Disordered" evidence="1">
    <location>
        <begin position="501"/>
        <end position="560"/>
    </location>
</feature>
<dbReference type="AlphaFoldDB" id="A0A316U4C7"/>
<accession>A0A316U4C7</accession>
<feature type="compositionally biased region" description="Pro residues" evidence="1">
    <location>
        <begin position="123"/>
        <end position="132"/>
    </location>
</feature>
<feature type="region of interest" description="Disordered" evidence="1">
    <location>
        <begin position="1"/>
        <end position="198"/>
    </location>
</feature>
<feature type="region of interest" description="Disordered" evidence="1">
    <location>
        <begin position="290"/>
        <end position="423"/>
    </location>
</feature>
<proteinExistence type="predicted"/>
<gene>
    <name evidence="2" type="ORF">BCV69DRAFT_300649</name>
</gene>
<protein>
    <submittedName>
        <fullName evidence="2">Uncharacterized protein</fullName>
    </submittedName>
</protein>
<name>A0A316U4C7_9BASI</name>
<feature type="compositionally biased region" description="Low complexity" evidence="1">
    <location>
        <begin position="501"/>
        <end position="529"/>
    </location>
</feature>
<dbReference type="EMBL" id="KZ819332">
    <property type="protein sequence ID" value="PWN19331.1"/>
    <property type="molecule type" value="Genomic_DNA"/>
</dbReference>
<keyword evidence="3" id="KW-1185">Reference proteome</keyword>